<name>A0A0C9UD76_SPHS4</name>
<reference evidence="2 3" key="1">
    <citation type="submission" date="2014-06" db="EMBL/GenBank/DDBJ databases">
        <title>Evolutionary Origins and Diversification of the Mycorrhizal Mutualists.</title>
        <authorList>
            <consortium name="DOE Joint Genome Institute"/>
            <consortium name="Mycorrhizal Genomics Consortium"/>
            <person name="Kohler A."/>
            <person name="Kuo A."/>
            <person name="Nagy L.G."/>
            <person name="Floudas D."/>
            <person name="Copeland A."/>
            <person name="Barry K.W."/>
            <person name="Cichocki N."/>
            <person name="Veneault-Fourrey C."/>
            <person name="LaButti K."/>
            <person name="Lindquist E.A."/>
            <person name="Lipzen A."/>
            <person name="Lundell T."/>
            <person name="Morin E."/>
            <person name="Murat C."/>
            <person name="Riley R."/>
            <person name="Ohm R."/>
            <person name="Sun H."/>
            <person name="Tunlid A."/>
            <person name="Henrissat B."/>
            <person name="Grigoriev I.V."/>
            <person name="Hibbett D.S."/>
            <person name="Martin F."/>
        </authorList>
    </citation>
    <scope>NUCLEOTIDE SEQUENCE [LARGE SCALE GENOMIC DNA]</scope>
    <source>
        <strain evidence="2 3">SS14</strain>
    </source>
</reference>
<evidence type="ECO:0000256" key="1">
    <source>
        <dbReference type="SAM" id="SignalP"/>
    </source>
</evidence>
<evidence type="ECO:0000313" key="3">
    <source>
        <dbReference type="Proteomes" id="UP000054279"/>
    </source>
</evidence>
<evidence type="ECO:0008006" key="4">
    <source>
        <dbReference type="Google" id="ProtNLM"/>
    </source>
</evidence>
<keyword evidence="1" id="KW-0732">Signal</keyword>
<feature type="signal peptide" evidence="1">
    <location>
        <begin position="1"/>
        <end position="18"/>
    </location>
</feature>
<protein>
    <recommendedName>
        <fullName evidence="4">3-carboxymuconate cyclase</fullName>
    </recommendedName>
</protein>
<proteinExistence type="predicted"/>
<dbReference type="EMBL" id="KN837824">
    <property type="protein sequence ID" value="KIJ23055.1"/>
    <property type="molecule type" value="Genomic_DNA"/>
</dbReference>
<sequence>MKFIALIGVTTLPGLASASFPWNLSPFNSGAANQFAGAAYFLSNEPDGNYIISSAINHNGTVTLGQAVWAGGIGARGTNDPNPAPDPLFSQGVITVSGKNVFTVNPGSNTVAMFSIDGNDPTQLTMVGQPANSGGEFPVSVAASQKTGLICVLNGGVVNGVSCFKHSGAKGLVQVPDTQRLFNLTQTTPPSGPPNTVSQVIFNQAETQLIASVKGIPPQPGFLAVWDINAQTGALSQNFVSVPPATGGALPFSLTPLPGQNALLATDPSTGYSIFDFAPSSNIKKNRSGTYPVQGQKATCWSAFSTKTGNAYIIDSGAQTISEISINAASLAPTIVNHYVLANGSAPIDSEVATVGGKDFLYVLSANRQSIYVMALDAPGKARIFQEMPFSNSVTKSGLTTDPFHLQGLATYIVS</sequence>
<dbReference type="HOGENOM" id="CLU_037887_0_0_1"/>
<dbReference type="Gene3D" id="2.130.10.10">
    <property type="entry name" value="YVTN repeat-like/Quinoprotein amine dehydrogenase"/>
    <property type="match status" value="1"/>
</dbReference>
<organism evidence="2 3">
    <name type="scientific">Sphaerobolus stellatus (strain SS14)</name>
    <dbReference type="NCBI Taxonomy" id="990650"/>
    <lineage>
        <taxon>Eukaryota</taxon>
        <taxon>Fungi</taxon>
        <taxon>Dikarya</taxon>
        <taxon>Basidiomycota</taxon>
        <taxon>Agaricomycotina</taxon>
        <taxon>Agaricomycetes</taxon>
        <taxon>Phallomycetidae</taxon>
        <taxon>Geastrales</taxon>
        <taxon>Sphaerobolaceae</taxon>
        <taxon>Sphaerobolus</taxon>
    </lineage>
</organism>
<dbReference type="OrthoDB" id="10006285at2759"/>
<keyword evidence="3" id="KW-1185">Reference proteome</keyword>
<dbReference type="AlphaFoldDB" id="A0A0C9UD76"/>
<gene>
    <name evidence="2" type="ORF">M422DRAFT_39833</name>
</gene>
<dbReference type="SUPFAM" id="SSF101898">
    <property type="entry name" value="NHL repeat"/>
    <property type="match status" value="1"/>
</dbReference>
<accession>A0A0C9UD76</accession>
<dbReference type="InterPro" id="IPR015943">
    <property type="entry name" value="WD40/YVTN_repeat-like_dom_sf"/>
</dbReference>
<evidence type="ECO:0000313" key="2">
    <source>
        <dbReference type="EMBL" id="KIJ23055.1"/>
    </source>
</evidence>
<dbReference type="Proteomes" id="UP000054279">
    <property type="component" value="Unassembled WGS sequence"/>
</dbReference>
<feature type="chain" id="PRO_5002204724" description="3-carboxymuconate cyclase" evidence="1">
    <location>
        <begin position="19"/>
        <end position="415"/>
    </location>
</feature>